<dbReference type="PANTHER" id="PTHR33050">
    <property type="entry name" value="REVERSE TRANSCRIPTASE DOMAIN-CONTAINING PROTEIN"/>
    <property type="match status" value="1"/>
</dbReference>
<dbReference type="InterPro" id="IPR043128">
    <property type="entry name" value="Rev_trsase/Diguanyl_cyclase"/>
</dbReference>
<dbReference type="SUPFAM" id="SSF56672">
    <property type="entry name" value="DNA/RNA polymerases"/>
    <property type="match status" value="1"/>
</dbReference>
<reference evidence="2" key="2">
    <citation type="submission" date="2014-07" db="EMBL/GenBank/DDBJ databases">
        <authorList>
            <person name="Hull J."/>
        </authorList>
    </citation>
    <scope>NUCLEOTIDE SEQUENCE</scope>
</reference>
<evidence type="ECO:0000313" key="2">
    <source>
        <dbReference type="EMBL" id="JAG05048.1"/>
    </source>
</evidence>
<organism evidence="2">
    <name type="scientific">Lygus hesperus</name>
    <name type="common">Western plant bug</name>
    <dbReference type="NCBI Taxonomy" id="30085"/>
    <lineage>
        <taxon>Eukaryota</taxon>
        <taxon>Metazoa</taxon>
        <taxon>Ecdysozoa</taxon>
        <taxon>Arthropoda</taxon>
        <taxon>Hexapoda</taxon>
        <taxon>Insecta</taxon>
        <taxon>Pterygota</taxon>
        <taxon>Neoptera</taxon>
        <taxon>Paraneoptera</taxon>
        <taxon>Hemiptera</taxon>
        <taxon>Heteroptera</taxon>
        <taxon>Panheteroptera</taxon>
        <taxon>Cimicomorpha</taxon>
        <taxon>Miridae</taxon>
        <taxon>Mirini</taxon>
        <taxon>Lygus</taxon>
    </lineage>
</organism>
<evidence type="ECO:0000259" key="1">
    <source>
        <dbReference type="PROSITE" id="PS50878"/>
    </source>
</evidence>
<dbReference type="InterPro" id="IPR052055">
    <property type="entry name" value="Hepadnavirus_pol/RT"/>
</dbReference>
<dbReference type="PROSITE" id="PS50878">
    <property type="entry name" value="RT_POL"/>
    <property type="match status" value="1"/>
</dbReference>
<feature type="non-terminal residue" evidence="2">
    <location>
        <position position="1"/>
    </location>
</feature>
<dbReference type="InterPro" id="IPR000477">
    <property type="entry name" value="RT_dom"/>
</dbReference>
<dbReference type="AlphaFoldDB" id="A0A0A9WEX5"/>
<dbReference type="PANTHER" id="PTHR33050:SF7">
    <property type="entry name" value="RIBONUCLEASE H"/>
    <property type="match status" value="1"/>
</dbReference>
<dbReference type="Pfam" id="PF00078">
    <property type="entry name" value="RVT_1"/>
    <property type="match status" value="1"/>
</dbReference>
<dbReference type="Gene3D" id="3.30.70.270">
    <property type="match status" value="1"/>
</dbReference>
<feature type="domain" description="Reverse transcriptase" evidence="1">
    <location>
        <begin position="1"/>
        <end position="137"/>
    </location>
</feature>
<dbReference type="Gene3D" id="3.10.10.10">
    <property type="entry name" value="HIV Type 1 Reverse Transcriptase, subunit A, domain 1"/>
    <property type="match status" value="1"/>
</dbReference>
<gene>
    <name evidence="2" type="primary">pol_10</name>
    <name evidence="2" type="ORF">CM83_1541</name>
</gene>
<sequence>LDVPHFKMDDHRTVSRLLQKGYFLGTIDLKDAYYVIPIHKSDRKYLRFSFENQIYQFCSVPFGLASAPYCFSKILKPLLHQLRSEGIMVINYLDDFLTMGPTFESCMNNIRTISNKLTSLGFVINEEKSSLIPSKIC</sequence>
<accession>A0A0A9WEX5</accession>
<dbReference type="InterPro" id="IPR043502">
    <property type="entry name" value="DNA/RNA_pol_sf"/>
</dbReference>
<proteinExistence type="predicted"/>
<reference evidence="2" key="1">
    <citation type="journal article" date="2014" name="PLoS ONE">
        <title>Transcriptome-Based Identification of ABC Transporters in the Western Tarnished Plant Bug Lygus hesperus.</title>
        <authorList>
            <person name="Hull J.J."/>
            <person name="Chaney K."/>
            <person name="Geib S.M."/>
            <person name="Fabrick J.A."/>
            <person name="Brent C.S."/>
            <person name="Walsh D."/>
            <person name="Lavine L.C."/>
        </authorList>
    </citation>
    <scope>NUCLEOTIDE SEQUENCE</scope>
</reference>
<dbReference type="GO" id="GO:0071897">
    <property type="term" value="P:DNA biosynthetic process"/>
    <property type="evidence" value="ECO:0007669"/>
    <property type="project" value="UniProtKB-ARBA"/>
</dbReference>
<protein>
    <submittedName>
        <fullName evidence="2">Pol polyprotein</fullName>
    </submittedName>
</protein>
<dbReference type="EMBL" id="GBHO01038556">
    <property type="protein sequence ID" value="JAG05048.1"/>
    <property type="molecule type" value="Transcribed_RNA"/>
</dbReference>
<feature type="non-terminal residue" evidence="2">
    <location>
        <position position="137"/>
    </location>
</feature>
<name>A0A0A9WEX5_LYGHE</name>
<dbReference type="CDD" id="cd03714">
    <property type="entry name" value="RT_DIRS1"/>
    <property type="match status" value="1"/>
</dbReference>